<dbReference type="GO" id="GO:0015128">
    <property type="term" value="F:gluconate transmembrane transporter activity"/>
    <property type="evidence" value="ECO:0007669"/>
    <property type="project" value="InterPro"/>
</dbReference>
<dbReference type="EMBL" id="FUXX01000012">
    <property type="protein sequence ID" value="SKA60772.1"/>
    <property type="molecule type" value="Genomic_DNA"/>
</dbReference>
<evidence type="ECO:0000256" key="5">
    <source>
        <dbReference type="ARBA" id="ARBA00022989"/>
    </source>
</evidence>
<feature type="transmembrane region" description="Helical" evidence="8">
    <location>
        <begin position="301"/>
        <end position="319"/>
    </location>
</feature>
<evidence type="ECO:0000313" key="10">
    <source>
        <dbReference type="Proteomes" id="UP000242432"/>
    </source>
</evidence>
<dbReference type="RefSeq" id="WP_078928467.1">
    <property type="nucleotide sequence ID" value="NZ_FUXX01000012.1"/>
</dbReference>
<dbReference type="PIRSF" id="PIRSF002746">
    <property type="entry name" value="Gluconate_transporter"/>
    <property type="match status" value="1"/>
</dbReference>
<evidence type="ECO:0000256" key="1">
    <source>
        <dbReference type="ARBA" id="ARBA00004651"/>
    </source>
</evidence>
<dbReference type="InterPro" id="IPR003474">
    <property type="entry name" value="Glcn_transporter"/>
</dbReference>
<evidence type="ECO:0000313" key="9">
    <source>
        <dbReference type="EMBL" id="SKA60772.1"/>
    </source>
</evidence>
<keyword evidence="5 8" id="KW-1133">Transmembrane helix</keyword>
<keyword evidence="3" id="KW-1003">Cell membrane</keyword>
<feature type="transmembrane region" description="Helical" evidence="8">
    <location>
        <begin position="339"/>
        <end position="368"/>
    </location>
</feature>
<dbReference type="Pfam" id="PF02447">
    <property type="entry name" value="GntP_permease"/>
    <property type="match status" value="1"/>
</dbReference>
<dbReference type="PANTHER" id="PTHR30354">
    <property type="entry name" value="GNT FAMILY GLUCONATE TRANSPORTER"/>
    <property type="match status" value="1"/>
</dbReference>
<feature type="transmembrane region" description="Helical" evidence="8">
    <location>
        <begin position="96"/>
        <end position="129"/>
    </location>
</feature>
<feature type="transmembrane region" description="Helical" evidence="8">
    <location>
        <begin position="224"/>
        <end position="248"/>
    </location>
</feature>
<dbReference type="NCBIfam" id="TIGR00791">
    <property type="entry name" value="gntP"/>
    <property type="match status" value="1"/>
</dbReference>
<dbReference type="PANTHER" id="PTHR30354:SF22">
    <property type="entry name" value="HIGH-AFFINITY GLUCONATE TRANSPORTER"/>
    <property type="match status" value="1"/>
</dbReference>
<accession>A0A1T4V7D2</accession>
<dbReference type="AlphaFoldDB" id="A0A1T4V7D2"/>
<organism evidence="9 10">
    <name type="scientific">Succinivibrio dextrinosolvens DSM 3072</name>
    <dbReference type="NCBI Taxonomy" id="1123324"/>
    <lineage>
        <taxon>Bacteria</taxon>
        <taxon>Pseudomonadati</taxon>
        <taxon>Pseudomonadota</taxon>
        <taxon>Gammaproteobacteria</taxon>
        <taxon>Aeromonadales</taxon>
        <taxon>Succinivibrionaceae</taxon>
        <taxon>Succinivibrio</taxon>
    </lineage>
</organism>
<feature type="transmembrane region" description="Helical" evidence="8">
    <location>
        <begin position="174"/>
        <end position="193"/>
    </location>
</feature>
<keyword evidence="10" id="KW-1185">Reference proteome</keyword>
<protein>
    <submittedName>
        <fullName evidence="9">Gnt-I system high-affinity gluconate transporter</fullName>
    </submittedName>
</protein>
<name>A0A1T4V7D2_9GAMM</name>
<evidence type="ECO:0000256" key="7">
    <source>
        <dbReference type="ARBA" id="ARBA00049663"/>
    </source>
</evidence>
<gene>
    <name evidence="9" type="ORF">SAMN02745213_00945</name>
</gene>
<keyword evidence="6 8" id="KW-0472">Membrane</keyword>
<evidence type="ECO:0000256" key="4">
    <source>
        <dbReference type="ARBA" id="ARBA00022692"/>
    </source>
</evidence>
<keyword evidence="2" id="KW-0813">Transport</keyword>
<comment type="similarity">
    <text evidence="7">Belongs to the GntP permease family.</text>
</comment>
<feature type="transmembrane region" description="Helical" evidence="8">
    <location>
        <begin position="27"/>
        <end position="46"/>
    </location>
</feature>
<feature type="transmembrane region" description="Helical" evidence="8">
    <location>
        <begin position="419"/>
        <end position="440"/>
    </location>
</feature>
<evidence type="ECO:0000256" key="3">
    <source>
        <dbReference type="ARBA" id="ARBA00022475"/>
    </source>
</evidence>
<evidence type="ECO:0000256" key="2">
    <source>
        <dbReference type="ARBA" id="ARBA00022448"/>
    </source>
</evidence>
<dbReference type="Proteomes" id="UP000242432">
    <property type="component" value="Unassembled WGS sequence"/>
</dbReference>
<proteinExistence type="inferred from homology"/>
<comment type="subcellular location">
    <subcellularLocation>
        <location evidence="1">Cell membrane</location>
        <topology evidence="1">Multi-pass membrane protein</topology>
    </subcellularLocation>
</comment>
<dbReference type="GO" id="GO:0005886">
    <property type="term" value="C:plasma membrane"/>
    <property type="evidence" value="ECO:0007669"/>
    <property type="project" value="UniProtKB-SubCell"/>
</dbReference>
<feature type="transmembrane region" description="Helical" evidence="8">
    <location>
        <begin position="260"/>
        <end position="280"/>
    </location>
</feature>
<reference evidence="10" key="1">
    <citation type="submission" date="2017-02" db="EMBL/GenBank/DDBJ databases">
        <authorList>
            <person name="Varghese N."/>
            <person name="Submissions S."/>
        </authorList>
    </citation>
    <scope>NUCLEOTIDE SEQUENCE [LARGE SCALE GENOMIC DNA]</scope>
    <source>
        <strain evidence="10">DSM 3072</strain>
    </source>
</reference>
<evidence type="ECO:0000256" key="8">
    <source>
        <dbReference type="SAM" id="Phobius"/>
    </source>
</evidence>
<keyword evidence="4 8" id="KW-0812">Transmembrane</keyword>
<sequence length="441" mass="46310">MSLAIVAFGVLLLLLFMIKFKLDGFISLILVSLIVGLLEGMPIEDIPATIYKGIGGQLKSLVLILGFGAMLGKLLGDSGAAQRIATTLIDRFGKKNVQWAMILTALIIGITMFFEAGFIVMLPIVFVIVVQTGMPLLYVGLPAVIGLSTTHSFLPPHPGPTAVCGMYDASVGGTLLLGLIIAIPAAILVGIYYSRSKWVTSCESSIPNGLTTSKVFTDEEMPGFGVSLFCALFPVFLIASATLCDMFLPKGTFGLKFIDFIGAAPLALLFSVLVAVYLLGLRRGSTMTELSASMKNSIKSMAMIILVIGAGGAFKQVIVDAGVGRDIAEIAKGIDVSPIIMAWAVAAIVRTAVGSATVAITTAAGIVLPIVQQSGISPELMVLATSCGSIFASHVNDPGFWMFKEYFNMPVSQAIKVRTTYTCILSVLGLIGVLAINAVIG</sequence>
<evidence type="ECO:0000256" key="6">
    <source>
        <dbReference type="ARBA" id="ARBA00023136"/>
    </source>
</evidence>
<feature type="transmembrane region" description="Helical" evidence="8">
    <location>
        <begin position="58"/>
        <end position="76"/>
    </location>
</feature>